<keyword evidence="4" id="KW-1185">Reference proteome</keyword>
<feature type="region of interest" description="Disordered" evidence="1">
    <location>
        <begin position="2215"/>
        <end position="2242"/>
    </location>
</feature>
<feature type="compositionally biased region" description="Basic and acidic residues" evidence="1">
    <location>
        <begin position="3694"/>
        <end position="3714"/>
    </location>
</feature>
<feature type="compositionally biased region" description="Polar residues" evidence="1">
    <location>
        <begin position="3648"/>
        <end position="3669"/>
    </location>
</feature>
<feature type="region of interest" description="Disordered" evidence="1">
    <location>
        <begin position="2528"/>
        <end position="2561"/>
    </location>
</feature>
<feature type="region of interest" description="Disordered" evidence="1">
    <location>
        <begin position="1349"/>
        <end position="1398"/>
    </location>
</feature>
<feature type="compositionally biased region" description="Acidic residues" evidence="1">
    <location>
        <begin position="2695"/>
        <end position="2711"/>
    </location>
</feature>
<feature type="compositionally biased region" description="Polar residues" evidence="1">
    <location>
        <begin position="1181"/>
        <end position="1211"/>
    </location>
</feature>
<sequence length="4989" mass="558825">MDSDQLNLQETLVNKTKEPDSFIRDIQDNLPSSSIYVFFLSIFLAMAWVLYITLYNSRVFGLIITVIINKFVKYGHIKFGSFSFSVLSGKIMLRDFHYITEDFSVRIQYGWIIFKWWQRYVPKDLNEDLSHMETRVQMFLDGFQIHVYNKVGTYDRLDKLFGSTASLNDPVEENTNTKSSATNVSGLNWRDLIPVIKVEMSSGRIIFGNHLVPHSLIFSFEDGHFTYTTKPASTPFDQFMHDATGKAENFKLMFVKSNKYTGPQDEPPRYMGEGFIVLQTRKIDIHFYMDEPGIVPYEPESVELADGETVVRRTYPCLGMDIKCGKNTDINYGPWVDKQRELLWKFFYPADYQDMVPTEEAKPGEFRNYKKFEFMMNLQKETTVDILFTKDSETQAIHMGIHPGSYVEVNIPWMTGPEGYTTTVHGQLLLVDATTSLQYRSLVECETFEFTVKASYPLTWNSHQDWTCDFIACKATVCLIFEHKHFLTDLINDWSVKTIPDLYHFVPYTWTVNLQIKEFELVLLTNEYNWIDTSSHQPENAHIAFCGDLLDMSLVLPYTDFMPDTVHVGLVFKGEEAFCRLYLPVNNTSRHVLQALSKNMKLMDRHGQIMEAPFGSQKKQWRRMTQSSEGWVDCWTTSNVAISIGYTYHPMPVLLQQTPKDEETLIAPLRPSKYLHPQAPDHFDPGEMESDLIAVELEVAPSMLCVYGSLLRNFLHVKENYLGEDQKFTDFKEANQTPRKGTLGNLGPLFEETTSEPKQFDERYYRPFAVTVSVAIHEIHGHLLKNCNVDDLPCPSILLDRLCFEMDKTYKETKLQLLLSPAILVAKDTVPRENGAKQLNEGHLGLSGLQVRGHAMFSHEGLPLDSETLEYGWLVEAIIGDFTGKLTSPQLQNLIEVIQTFIMLVEDPENSVERPTPYTLCQHMLPQPQCRMLTQYNFPCPTSEEIKYQMYRVSLDSVNFCLVEAGTALNVQVNTVKFSTCNLHGTNTRAGITGRVENISLRQFISSAVLKSQECHPEMWLESGSLIFGPLDAEAAMALPNPDFHALQDKFLKIHDKKTKRLWFLWPVNDLKILPTVVGKCGCHGGCAFFGNNRNGVGFFSQRKSKEAASKAVLQISPQGQDPGFGQSLLVTDKLVFDVLPNNGELSPAKNFTFTRGYMSDMLTPESPGTNITVIEDPSLSHESSTQTVSKVEQDHSQTGVSTDQVDTSSVRAEFSDKTVSPGSESLPQDSLTSPVSETRSLVSRLSSMEEGLAKQMPSISSSPLMEGRRKVSIDLGNAGLSRVSKSNASLQSAKSLRQEKTFSAVSLESERYYSAEEDNVENTTVMSDGSLDYSMLSTGTQDQTLRSTKVDDLNETVIQRSRKRPRQERMGSASSGSTSSFESAATEQSDSGEDLDELDSPELLENFSMVDLHSQVNKPITQSPILMNCYSGHLTQYECRDWSSPQPIQGSSELKHDQSACSLSSACQSLQYIHSPAFLPHFKRTRQGFSPALMASREKLAPGDPRTPGDGKAAQGDLAEETLLENASITTGVVKLHGSMDIILTPLFLESFQKYAEAVTPTLKLLHPSSIVDGLHSQCLERLKRQNRLKKGKPSEDAAEQEVPERQFSTDSRNQEGEMKTSSMQALLTVSKINICVLQAGIVEEVISFSALDNLHDLMCVSLLALCIDNVECQLLSNSHSCKMLTDVTQGNNPQMSPKKRQGRSGTEVSLAERQADKQLVEVCREEDVGTLKIARIHLQLQRLLKNSNYLDDEIHLTAIPEHRSKVLFKFDDFPLSGYMKMRRHSSARGESVLRSPKTRTSRKASFSRQSSRDSDGRGGTLPRLFRQESVEEKEEKRPSKLKRQESKESYRCHERGIGVIMFECGLEDIKATAVRRLGFKDITDADFLKKMENVSKKLEDIQNSTKHDIEWHLGEKRETPSPTKKAPPKRQDATEESSVHSWDSRVSIPSSCSSIGDAHITEELEGDASSGILELRTIWLNFAAPPPISIKRKVDFTRLDWNLLSTATTAINAWLNPADRLVIEIRTMLRALTRRTSSVIACIMTNALEVEGIKLPDKSKYSKVTPLAQILQEEPSCQLLTALRRYLNKVGTKPVEDAVRSDTVPQLITIQKGILALTRQWKNLLYMPQTKMSFKDRKSVRPYTVKFAVPENGVDIEDPDTCSNVDLLDTVDERASLLVSEERSVHQSTSIPSLVEVPEVESRNSSVRRKFLGKLHQTGSGTPPTTSLFESPERKPTLMSKLSSNMQAPLIARNDSTYSFHSAAASLNSMEDTPPATPMKPELPKASILKNKEDKISDFYHWMAMQRDEFQQPYDDNPSMKRQDSLINAFGSGWSQEDSKLDLTDDQYAALTSIMQLADAQSLFKPFLQSVGLHVEGVRPTAMMKKFGGALSLEGKLEFLKIEISDSGRRKSKGKSKKHHTRLLNLTDEMPAFLCQDFCVSVGMKDVIDFESKEAGEPFDPNCQLNFAMHKLEAKPTTLQVNFTINCNSVTQHVDMPLLRLIHQFVTMAENVEETRNELKQCHNADQWTKTHRKQESKGSNSSADTQHSDMSDGPSPLSIETIQNVWKSPDSSAKLPTVDTSNFSNVSSVGSEGSPGIATTKSPQRADEDKEGKRSQPGSVLTPPQSLNLSETVTIDIEETSSPAVTEKTFIDEINATTPKCWKTLCHLLELYSTMPEPKTVKRKPSSKLPVIEEEPEAEVQEEGEEQVETPSDTSKTPTNAKLEDLEEEEKNIGMSQKPRPSISKSRFKQSIYVGETIPLVVFGIAKVEEVKILAVLSGLKLEASLKNVHASGTYREKVKGFVQRKSSESSVTAHIGHTLIQLFEGIPPEMKTVVTVNIDKTQALHTTILRRGKEHNSAMISVGIIEVDIPQHPVVLHGMMTRGSKQISSTLQEFRRPISRSSRNLDTVQEVSSAETFTGESVKKPKAPAKEGEKVNRPKFLHIHVKAIFQGLITGASLLPSLKAQHKTGAIALSGMTGRKSRFTMDLQKHQLSFKSKPLEPTAQQVQTTETSLPSEAEIELPPIHMYADYRPHKQGETTSDKLGEGLILKEGDFLHAVAEIGMLEHSLTTDLLNHLVFVQKVFMKEVNELVQKVSGSDQPVPLWEEGEEQKQVTQDLLYSFSFRFKGIQITATTPTSSAVRLETGSVDLEVSNRVLMATDESKQKAPKVNEKMFIKAHVNLNLALGQLIKNPMFEEAEPEFQTMAFFKTKIGIRNALQDELIPGVGQDQEALLITLTRPIILAQPLAFDKAVLVWLNYKNAYEYWTEQRMALNTEVLNATRQVIDKIPVRSTPGSLSTLFLQLTVDDMGICVPVASVSQLYPTTPQAVFVDNEPGSALVLTIKSTQISACSSGSLVSKGRFQDFCLRFADDFETSWDDWKPDPGEDPVMNACVVPEGTYEVCSRTINKQASDPTSNAKWILNVSWEMQGIAVHLNTNVGKCLSSLGKTLTALAGEPDEELSEDEMDARSDYVFSNSPSESMISMRRPSQMMDTLPSYVYDTTMDPKLRFRLIEREMNEQARVVQDLKQLGASLQTIEVESRKLEELKAIVFQDFRREVLNKLKKQSESRASALKDQLGLGNRPTHVRSKSYGGSRERKSTFDYEKISNQNRDLLHRNSAWEGTRTLPSKVQFGASVAYSPPETPDSNLSKSSRPYSPYLNSPQLEDQSDSWLLTDSSFSSDSSSVSSSDPDDRGTLKRGDALQKETKDASLDSLDFASKQNTLTPSLGSGGSSSRSTAPPEPNIDFELDVKVFIDSGKCVLHPKDTKEEDAAKKQQKRERTPDPLLSPSSKKKGKKIEMTSTPMSAPGKKPQGSQHAQQIEDTVFFLPSIDLKVHYNSKTHSTDPELKSKLSADSFEGDEAGKRKSPTPEGSPLSQPVLVESSPHKTSWPPPHFPKVIVKIDEEQEEEVMLRRKSSPPPPRVPPRPQPPFTLESLESRESTSSLPQKRSGVKKANLYAWLSLQSLPEEMVISPCLLDFLEQALEPIPMGMTMLQQSKKEESSTEQLDLMDSSYSSLGNMVNQTSFPVDVVVFIRVEPSIIRFNCLPTSRVECLLKVPALETVFSTKSADIESGLTEGTPPLKAKVSKLRERNPSGSRNYADQRPRASSTTSSGDSGSLSAGGLSFTGAMSDFSLYIFHPYGGSTQRKPNIGASPGYNLGSIQENEPAWSEQTRRDMLSLNVEFVKINISRSRKIDRSSDKEIKSNIVRFSAICDIGSAAFKYDMRRLSEILSFPKAWYNRSLARRMFLGDESYIHIADEETDSASSDSSQGGDSPIRPPVSKLFTSSPSLSQTNSLNVVIPGHHRRSSSGDKIKVQLCMDLKQQINNKFPRTGSMPQSPTDCLPSETFSHPHTGTPGSAAKSAGKQRSSVSHSESGKHKSHHSSSHLTSKSVSWETLVLFAVNLAKLDLHVNMSNVMGNTVWTTQQIESQGSLSIHSNGHRDLKITAGTGNSHFDSRGGVVGGTIDLNDLNLFVEVNEDPEQGKQPLHGMGVSLHTIECRMDYMGSSVLMARLNDFKIGMKDEWLVQDKPSSDTPLATSRPAILFAHGDLHWEQFHMMISRSTTPDIIKMVSKIEEFIVNQFTSSRRVLSNFAPMPVTKRGAERRKMSDDNDCIWDIRHHRHWQRALELVVGCRFSMLPSMIPKQGTILGGNMTLKGRNLTLACFHGMNFKAKSWALFTMHEPYIIFATESQQLPEGGIHVIQNLNFYIGHDLTQHTQDQHMAYICMLSRGHSMPPSFTSVQEWFHYALATSEIKGLDCFPQTTNEEDVLETRRIRKVQAYSHDTEMIFLLPSLQLQLKTIHNQSQHEPRADGKSQQEPDAEEPHPVVECSFVTEFEDHIFVAMDAEVILFLHDLILSYIKEKDKGTKAPYGTSSKSPRTPESERKRITDPTTALKEDWRVFECNTWHLEPTVRLLHWASKGKEIDTVVVDYVLQKLGFSHARVTIPKWMQRGFMDPLDKLLSFLIEKLILTLKTPEVDVTDGNQ</sequence>
<feature type="compositionally biased region" description="Pro residues" evidence="1">
    <location>
        <begin position="3920"/>
        <end position="3933"/>
    </location>
</feature>
<feature type="region of interest" description="Disordered" evidence="1">
    <location>
        <begin position="1908"/>
        <end position="1944"/>
    </location>
</feature>
<dbReference type="PANTHER" id="PTHR31640">
    <property type="entry name" value="TRANSMEMBRANE PROTEIN KIAA1109"/>
    <property type="match status" value="1"/>
</dbReference>
<feature type="region of interest" description="Disordered" evidence="1">
    <location>
        <begin position="1165"/>
        <end position="1238"/>
    </location>
</feature>
<feature type="region of interest" description="Disordered" evidence="1">
    <location>
        <begin position="4805"/>
        <end position="4829"/>
    </location>
</feature>
<feature type="region of interest" description="Disordered" evidence="1">
    <location>
        <begin position="4332"/>
        <end position="4391"/>
    </location>
</feature>
<dbReference type="Pfam" id="PF25039">
    <property type="entry name" value="BLTP1_M"/>
    <property type="match status" value="3"/>
</dbReference>
<dbReference type="Pfam" id="PF25040">
    <property type="entry name" value="BLTP1_C"/>
    <property type="match status" value="2"/>
</dbReference>
<feature type="compositionally biased region" description="Polar residues" evidence="1">
    <location>
        <begin position="2581"/>
        <end position="2606"/>
    </location>
</feature>
<feature type="region of interest" description="Disordered" evidence="1">
    <location>
        <begin position="1587"/>
        <end position="1621"/>
    </location>
</feature>
<feature type="compositionally biased region" description="Polar residues" evidence="1">
    <location>
        <begin position="4332"/>
        <end position="4360"/>
    </location>
</feature>
<dbReference type="InterPro" id="IPR056742">
    <property type="entry name" value="BLTP1_C"/>
</dbReference>
<feature type="transmembrane region" description="Helical" evidence="2">
    <location>
        <begin position="34"/>
        <end position="52"/>
    </location>
</feature>
<feature type="compositionally biased region" description="Polar residues" evidence="1">
    <location>
        <begin position="2713"/>
        <end position="2723"/>
    </location>
</feature>
<feature type="compositionally biased region" description="Basic and acidic residues" evidence="1">
    <location>
        <begin position="4809"/>
        <end position="4829"/>
    </location>
</feature>
<dbReference type="GO" id="GO:0048488">
    <property type="term" value="P:synaptic vesicle endocytosis"/>
    <property type="evidence" value="ECO:0007669"/>
    <property type="project" value="TreeGrafter"/>
</dbReference>
<feature type="compositionally biased region" description="Low complexity" evidence="1">
    <location>
        <begin position="3726"/>
        <end position="3742"/>
    </location>
</feature>
<feature type="compositionally biased region" description="Basic and acidic residues" evidence="1">
    <location>
        <begin position="1827"/>
        <end position="1850"/>
    </location>
</feature>
<dbReference type="OrthoDB" id="10051416at2759"/>
<feature type="compositionally biased region" description="Polar residues" evidence="1">
    <location>
        <begin position="1218"/>
        <end position="1238"/>
    </location>
</feature>
<accession>A0A8B8DKW8</accession>
<gene>
    <name evidence="5" type="primary">LOC111127510</name>
</gene>
<dbReference type="RefSeq" id="XP_022328423.1">
    <property type="nucleotide sequence ID" value="XM_022472715.1"/>
</dbReference>
<feature type="domain" description="Bridge-like lipid transfer protein family member 1 C-terminal" evidence="3">
    <location>
        <begin position="4384"/>
        <end position="4976"/>
    </location>
</feature>
<dbReference type="KEGG" id="cvn:111127510"/>
<evidence type="ECO:0000256" key="1">
    <source>
        <dbReference type="SAM" id="MobiDB-lite"/>
    </source>
</evidence>
<organism evidence="4 5">
    <name type="scientific">Crassostrea virginica</name>
    <name type="common">Eastern oyster</name>
    <dbReference type="NCBI Taxonomy" id="6565"/>
    <lineage>
        <taxon>Eukaryota</taxon>
        <taxon>Metazoa</taxon>
        <taxon>Spiralia</taxon>
        <taxon>Lophotrochozoa</taxon>
        <taxon>Mollusca</taxon>
        <taxon>Bivalvia</taxon>
        <taxon>Autobranchia</taxon>
        <taxon>Pteriomorphia</taxon>
        <taxon>Ostreida</taxon>
        <taxon>Ostreoidea</taxon>
        <taxon>Ostreidae</taxon>
        <taxon>Crassostrea</taxon>
    </lineage>
</organism>
<feature type="compositionally biased region" description="Basic and acidic residues" evidence="1">
    <location>
        <begin position="3598"/>
        <end position="3608"/>
    </location>
</feature>
<dbReference type="GO" id="GO:0098793">
    <property type="term" value="C:presynapse"/>
    <property type="evidence" value="ECO:0007669"/>
    <property type="project" value="GOC"/>
</dbReference>
<feature type="compositionally biased region" description="Low complexity" evidence="1">
    <location>
        <begin position="1372"/>
        <end position="1390"/>
    </location>
</feature>
<feature type="compositionally biased region" description="Low complexity" evidence="1">
    <location>
        <begin position="3673"/>
        <end position="3692"/>
    </location>
</feature>
<feature type="compositionally biased region" description="Polar residues" evidence="1">
    <location>
        <begin position="3816"/>
        <end position="3825"/>
    </location>
</feature>
<evidence type="ECO:0000313" key="4">
    <source>
        <dbReference type="Proteomes" id="UP000694844"/>
    </source>
</evidence>
<feature type="compositionally biased region" description="Basic and acidic residues" evidence="1">
    <location>
        <begin position="1908"/>
        <end position="1921"/>
    </location>
</feature>
<dbReference type="InterPro" id="IPR047104">
    <property type="entry name" value="BLTP1_N"/>
</dbReference>
<feature type="region of interest" description="Disordered" evidence="1">
    <location>
        <begin position="1690"/>
        <end position="1710"/>
    </location>
</feature>
<feature type="compositionally biased region" description="Low complexity" evidence="1">
    <location>
        <begin position="4110"/>
        <end position="4122"/>
    </location>
</feature>
<feature type="compositionally biased region" description="Low complexity" evidence="1">
    <location>
        <begin position="4267"/>
        <end position="4278"/>
    </location>
</feature>
<dbReference type="PANTHER" id="PTHR31640:SF1">
    <property type="entry name" value="BRIDGE-LIKE LIPID TRANSFER PROTEIN FAMILY MEMBER 1"/>
    <property type="match status" value="1"/>
</dbReference>
<dbReference type="SMART" id="SM01220">
    <property type="entry name" value="FSA_C"/>
    <property type="match status" value="1"/>
</dbReference>
<feature type="compositionally biased region" description="Polar residues" evidence="1">
    <location>
        <begin position="2219"/>
        <end position="2231"/>
    </location>
</feature>
<dbReference type="GeneID" id="111127510"/>
<protein>
    <submittedName>
        <fullName evidence="5">Uncharacterized protein KIAA1109-like isoform X1</fullName>
    </submittedName>
</protein>
<feature type="region of interest" description="Disordered" evidence="1">
    <location>
        <begin position="3639"/>
        <end position="3747"/>
    </location>
</feature>
<evidence type="ECO:0000313" key="5">
    <source>
        <dbReference type="RefSeq" id="XP_022328423.1"/>
    </source>
</evidence>
<feature type="compositionally biased region" description="Polar residues" evidence="1">
    <location>
        <begin position="4287"/>
        <end position="4301"/>
    </location>
</feature>
<feature type="region of interest" description="Disordered" evidence="1">
    <location>
        <begin position="2681"/>
        <end position="2745"/>
    </location>
</feature>
<name>A0A8B8DKW8_CRAVI</name>
<keyword evidence="2" id="KW-0812">Transmembrane</keyword>
<feature type="region of interest" description="Disordered" evidence="1">
    <location>
        <begin position="4264"/>
        <end position="4315"/>
    </location>
</feature>
<dbReference type="Pfam" id="PF20413">
    <property type="entry name" value="BLTP1_N"/>
    <property type="match status" value="1"/>
</dbReference>
<feature type="region of interest" description="Disordered" evidence="1">
    <location>
        <begin position="3768"/>
        <end position="3826"/>
    </location>
</feature>
<feature type="region of interest" description="Disordered" evidence="1">
    <location>
        <begin position="1786"/>
        <end position="1850"/>
    </location>
</feature>
<feature type="compositionally biased region" description="Basic and acidic residues" evidence="1">
    <location>
        <begin position="4883"/>
        <end position="4893"/>
    </location>
</feature>
<dbReference type="Proteomes" id="UP000694844">
    <property type="component" value="Chromosome 3"/>
</dbReference>
<keyword evidence="2" id="KW-0472">Membrane</keyword>
<dbReference type="InterPro" id="IPR033616">
    <property type="entry name" value="BLTP1"/>
</dbReference>
<feature type="compositionally biased region" description="Basic and acidic residues" evidence="1">
    <location>
        <begin position="2607"/>
        <end position="2617"/>
    </location>
</feature>
<feature type="region of interest" description="Disordered" evidence="1">
    <location>
        <begin position="3841"/>
        <end position="3951"/>
    </location>
</feature>
<feature type="compositionally biased region" description="Basic and acidic residues" evidence="1">
    <location>
        <begin position="3768"/>
        <end position="3786"/>
    </location>
</feature>
<dbReference type="InterPro" id="IPR056741">
    <property type="entry name" value="BLTP1_M"/>
</dbReference>
<feature type="compositionally biased region" description="Polar residues" evidence="1">
    <location>
        <begin position="2619"/>
        <end position="2630"/>
    </location>
</feature>
<feature type="region of interest" description="Disordered" evidence="1">
    <location>
        <begin position="3577"/>
        <end position="3608"/>
    </location>
</feature>
<feature type="region of interest" description="Disordered" evidence="1">
    <location>
        <begin position="4075"/>
        <end position="4122"/>
    </location>
</feature>
<feature type="compositionally biased region" description="Basic and acidic residues" evidence="1">
    <location>
        <begin position="3845"/>
        <end position="3855"/>
    </location>
</feature>
<proteinExistence type="predicted"/>
<keyword evidence="2" id="KW-1133">Transmembrane helix</keyword>
<evidence type="ECO:0000259" key="3">
    <source>
        <dbReference type="SMART" id="SM01220"/>
    </source>
</evidence>
<evidence type="ECO:0000256" key="2">
    <source>
        <dbReference type="SAM" id="Phobius"/>
    </source>
</evidence>
<reference evidence="5" key="1">
    <citation type="submission" date="2025-08" db="UniProtKB">
        <authorList>
            <consortium name="RefSeq"/>
        </authorList>
    </citation>
    <scope>IDENTIFICATION</scope>
    <source>
        <tissue evidence="5">Whole sample</tissue>
    </source>
</reference>
<feature type="region of interest" description="Disordered" evidence="1">
    <location>
        <begin position="4870"/>
        <end position="4893"/>
    </location>
</feature>
<feature type="region of interest" description="Disordered" evidence="1">
    <location>
        <begin position="2573"/>
        <end position="2630"/>
    </location>
</feature>